<organism evidence="2">
    <name type="scientific">Vitrella brassicaformis</name>
    <dbReference type="NCBI Taxonomy" id="1169539"/>
    <lineage>
        <taxon>Eukaryota</taxon>
        <taxon>Sar</taxon>
        <taxon>Alveolata</taxon>
        <taxon>Colpodellida</taxon>
        <taxon>Vitrellaceae</taxon>
        <taxon>Vitrella</taxon>
    </lineage>
</organism>
<feature type="coiled-coil region" evidence="1">
    <location>
        <begin position="114"/>
        <end position="141"/>
    </location>
</feature>
<evidence type="ECO:0000313" key="2">
    <source>
        <dbReference type="EMBL" id="CAD9050754.1"/>
    </source>
</evidence>
<reference evidence="2" key="1">
    <citation type="submission" date="2021-01" db="EMBL/GenBank/DDBJ databases">
        <authorList>
            <person name="Corre E."/>
            <person name="Pelletier E."/>
            <person name="Niang G."/>
            <person name="Scheremetjew M."/>
            <person name="Finn R."/>
            <person name="Kale V."/>
            <person name="Holt S."/>
            <person name="Cochrane G."/>
            <person name="Meng A."/>
            <person name="Brown T."/>
            <person name="Cohen L."/>
        </authorList>
    </citation>
    <scope>NUCLEOTIDE SEQUENCE</scope>
    <source>
        <strain evidence="2">CCMP3346</strain>
    </source>
</reference>
<keyword evidence="1" id="KW-0175">Coiled coil</keyword>
<protein>
    <submittedName>
        <fullName evidence="2">Uncharacterized protein</fullName>
    </submittedName>
</protein>
<evidence type="ECO:0000256" key="1">
    <source>
        <dbReference type="SAM" id="Coils"/>
    </source>
</evidence>
<dbReference type="EMBL" id="HBGB01010264">
    <property type="protein sequence ID" value="CAD9050754.1"/>
    <property type="molecule type" value="Transcribed_RNA"/>
</dbReference>
<sequence length="153" mass="17683">MSSSTTIFTRSRKKKEITGCVFGTLVESSGLTPAKLDALWTTGVIERGVRSMKNLGELLAQEEQDKEVIYVFLVDGRLDWFKAWLNKRKGTQSVNVFEYLESAEVNILYGRWRKERYLELYEGVRKELEQVKKENEKLKTGGAGLGRLVGWWW</sequence>
<name>A0A7S1JPW4_9ALVE</name>
<gene>
    <name evidence="2" type="ORF">VBRA1451_LOCUS5816</name>
</gene>
<dbReference type="AlphaFoldDB" id="A0A7S1JPW4"/>
<accession>A0A7S1JPW4</accession>
<proteinExistence type="predicted"/>